<organism evidence="1 2">
    <name type="scientific">Candidatus Taylorbacteria bacterium RIFCSPHIGHO2_02_FULL_45_35</name>
    <dbReference type="NCBI Taxonomy" id="1802311"/>
    <lineage>
        <taxon>Bacteria</taxon>
        <taxon>Candidatus Tayloriibacteriota</taxon>
    </lineage>
</organism>
<reference evidence="1 2" key="1">
    <citation type="journal article" date="2016" name="Nat. Commun.">
        <title>Thousands of microbial genomes shed light on interconnected biogeochemical processes in an aquifer system.</title>
        <authorList>
            <person name="Anantharaman K."/>
            <person name="Brown C.T."/>
            <person name="Hug L.A."/>
            <person name="Sharon I."/>
            <person name="Castelle C.J."/>
            <person name="Probst A.J."/>
            <person name="Thomas B.C."/>
            <person name="Singh A."/>
            <person name="Wilkins M.J."/>
            <person name="Karaoz U."/>
            <person name="Brodie E.L."/>
            <person name="Williams K.H."/>
            <person name="Hubbard S.S."/>
            <person name="Banfield J.F."/>
        </authorList>
    </citation>
    <scope>NUCLEOTIDE SEQUENCE [LARGE SCALE GENOMIC DNA]</scope>
</reference>
<dbReference type="Proteomes" id="UP000177943">
    <property type="component" value="Unassembled WGS sequence"/>
</dbReference>
<dbReference type="EMBL" id="MHRP01000009">
    <property type="protein sequence ID" value="OHA27559.1"/>
    <property type="molecule type" value="Genomic_DNA"/>
</dbReference>
<accession>A0A1G2MWK3</accession>
<protein>
    <submittedName>
        <fullName evidence="1">Uncharacterized protein</fullName>
    </submittedName>
</protein>
<name>A0A1G2MWK3_9BACT</name>
<gene>
    <name evidence="1" type="ORF">A3D56_02820</name>
</gene>
<sequence>MTKRIEISILVEDMSKNKPKVAVSGARRFGIAYLFETRARRVSQPKQSEHPSRREREFGISAFVEEESKEEVLEE</sequence>
<proteinExistence type="predicted"/>
<evidence type="ECO:0000313" key="2">
    <source>
        <dbReference type="Proteomes" id="UP000177943"/>
    </source>
</evidence>
<dbReference type="AlphaFoldDB" id="A0A1G2MWK3"/>
<comment type="caution">
    <text evidence="1">The sequence shown here is derived from an EMBL/GenBank/DDBJ whole genome shotgun (WGS) entry which is preliminary data.</text>
</comment>
<evidence type="ECO:0000313" key="1">
    <source>
        <dbReference type="EMBL" id="OHA27559.1"/>
    </source>
</evidence>